<evidence type="ECO:0000256" key="1">
    <source>
        <dbReference type="SAM" id="MobiDB-lite"/>
    </source>
</evidence>
<accession>A0A564Y6B7</accession>
<keyword evidence="3" id="KW-1185">Reference proteome</keyword>
<reference evidence="2 3" key="1">
    <citation type="submission" date="2019-07" db="EMBL/GenBank/DDBJ databases">
        <authorList>
            <person name="Jastrzebski P J."/>
            <person name="Paukszto L."/>
            <person name="Jastrzebski P J."/>
        </authorList>
    </citation>
    <scope>NUCLEOTIDE SEQUENCE [LARGE SCALE GENOMIC DNA]</scope>
    <source>
        <strain evidence="2 3">WMS-il1</strain>
    </source>
</reference>
<dbReference type="EMBL" id="CABIJS010000077">
    <property type="protein sequence ID" value="VUZ42044.1"/>
    <property type="molecule type" value="Genomic_DNA"/>
</dbReference>
<evidence type="ECO:0008006" key="4">
    <source>
        <dbReference type="Google" id="ProtNLM"/>
    </source>
</evidence>
<evidence type="ECO:0000313" key="2">
    <source>
        <dbReference type="EMBL" id="VUZ42044.1"/>
    </source>
</evidence>
<protein>
    <recommendedName>
        <fullName evidence="4">Adhesin domain-containing protein</fullName>
    </recommendedName>
</protein>
<evidence type="ECO:0000313" key="3">
    <source>
        <dbReference type="Proteomes" id="UP000321570"/>
    </source>
</evidence>
<proteinExistence type="predicted"/>
<gene>
    <name evidence="2" type="ORF">WMSIL1_LOCUS2711</name>
</gene>
<feature type="region of interest" description="Disordered" evidence="1">
    <location>
        <begin position="21"/>
        <end position="41"/>
    </location>
</feature>
<organism evidence="2 3">
    <name type="scientific">Hymenolepis diminuta</name>
    <name type="common">Rat tapeworm</name>
    <dbReference type="NCBI Taxonomy" id="6216"/>
    <lineage>
        <taxon>Eukaryota</taxon>
        <taxon>Metazoa</taxon>
        <taxon>Spiralia</taxon>
        <taxon>Lophotrochozoa</taxon>
        <taxon>Platyhelminthes</taxon>
        <taxon>Cestoda</taxon>
        <taxon>Eucestoda</taxon>
        <taxon>Cyclophyllidea</taxon>
        <taxon>Hymenolepididae</taxon>
        <taxon>Hymenolepis</taxon>
    </lineage>
</organism>
<feature type="compositionally biased region" description="Polar residues" evidence="1">
    <location>
        <begin position="28"/>
        <end position="41"/>
    </location>
</feature>
<dbReference type="AlphaFoldDB" id="A0A564Y6B7"/>
<sequence>MLALLIPSSELYVRRNKTQLESEKYTHQDSPSGPKTLQSSNLNCTKYETPAAISSIRTLRQGIHFCTHKSPSHCVQPKVSLLSVLSYVQGRTSPLEVTCLPGCEADRCSVIVPDSGSFNVIDGCRIQQKSDPEVPITQLNVIQIPAKRELSIFQTGSHPISFVNYEGLKADIETEGPRKQVSDLSIRTHGDVTGSGYLEGNLKLDTTGGSFKADNITSQNIDIEFGGTDLFVHSAYCETMNLTWIVPPEPTDGVTPATLPPLSIYFGTLRGNANIEVAGDANFNIGSYEGSLYLRQRFGNVAVHIGGPCPLLQIDVAEGDVELSLPLSTVGERLSGAVEIQASKIIIDHEALPENCMDNWELGEAAEAETFFANFNNPSEDSEVLWRVRTLRGQIKLTGASWAEAMSRCIDRAAASLKT</sequence>
<name>A0A564Y6B7_HYMDI</name>
<dbReference type="Proteomes" id="UP000321570">
    <property type="component" value="Unassembled WGS sequence"/>
</dbReference>